<protein>
    <submittedName>
        <fullName evidence="1">Uncharacterized protein</fullName>
    </submittedName>
</protein>
<dbReference type="AlphaFoldDB" id="E0Y1W1"/>
<reference evidence="1" key="1">
    <citation type="journal article" date="2011" name="Environ. Microbiol.">
        <title>Time-series analyses of Monterey Bay coastal microbial picoplankton using a 'genome proxy' microarray.</title>
        <authorList>
            <person name="Rich V.I."/>
            <person name="Pham V.D."/>
            <person name="Eppley J."/>
            <person name="Shi Y."/>
            <person name="DeLong E.F."/>
        </authorList>
    </citation>
    <scope>NUCLEOTIDE SEQUENCE</scope>
</reference>
<proteinExistence type="predicted"/>
<accession>E0Y1W1</accession>
<organism evidence="1">
    <name type="scientific">uncultured gamma proteobacterium EF100_93H11</name>
    <dbReference type="NCBI Taxonomy" id="710976"/>
    <lineage>
        <taxon>Bacteria</taxon>
        <taxon>Pseudomonadati</taxon>
        <taxon>Pseudomonadota</taxon>
        <taxon>Gammaproteobacteria</taxon>
        <taxon>environmental samples</taxon>
    </lineage>
</organism>
<sequence>MGSFTEDGGSKFRGVAYFETAAPSLSSLNGMCVVYHWDVDASGVATWNLWEWT</sequence>
<evidence type="ECO:0000313" key="1">
    <source>
        <dbReference type="EMBL" id="ADI20652.1"/>
    </source>
</evidence>
<dbReference type="EMBL" id="GU474945">
    <property type="protein sequence ID" value="ADI20652.1"/>
    <property type="molecule type" value="Genomic_DNA"/>
</dbReference>
<name>E0Y1W1_9GAMM</name>